<feature type="transmembrane region" description="Helical" evidence="12">
    <location>
        <begin position="17"/>
        <end position="43"/>
    </location>
</feature>
<keyword evidence="15" id="KW-1185">Reference proteome</keyword>
<sequence length="286" mass="33568">MNNPVFQFFSKVKINPLFWLIIGLSIITGHFREIILLFLAVFIHEMGHYAGAHLFQWRVKKIELFPFGGVAEVEEHGNRPFREEVIVTLLGPVQHLWLMLAAFFLFQLGWWNPQDFEWFIKMNVTLLVFNLLPVWPLDGGKLMFAAAASIFPFKKAHTVFLLTSFSIMLILFFSFLPRDPLHLNLWLVTIFLGVSHYIEWKRRQFVFLRFLMSRIADDRRSGWLTKPIHVPSDAALYDVISLFRKGVRHFIVIQASETNRIVEEKQVLNMFFSSNQVRCAIGHLFR</sequence>
<organism evidence="14 15">
    <name type="scientific">Fictibacillus marinisediminis</name>
    <dbReference type="NCBI Taxonomy" id="2878389"/>
    <lineage>
        <taxon>Bacteria</taxon>
        <taxon>Bacillati</taxon>
        <taxon>Bacillota</taxon>
        <taxon>Bacilli</taxon>
        <taxon>Bacillales</taxon>
        <taxon>Fictibacillaceae</taxon>
        <taxon>Fictibacillus</taxon>
    </lineage>
</organism>
<dbReference type="Proteomes" id="UP001139011">
    <property type="component" value="Unassembled WGS sequence"/>
</dbReference>
<evidence type="ECO:0000256" key="5">
    <source>
        <dbReference type="ARBA" id="ARBA00022692"/>
    </source>
</evidence>
<evidence type="ECO:0000256" key="6">
    <source>
        <dbReference type="ARBA" id="ARBA00022723"/>
    </source>
</evidence>
<dbReference type="GO" id="GO:0016020">
    <property type="term" value="C:membrane"/>
    <property type="evidence" value="ECO:0007669"/>
    <property type="project" value="UniProtKB-SubCell"/>
</dbReference>
<gene>
    <name evidence="14" type="ORF">LCY76_15110</name>
</gene>
<evidence type="ECO:0000256" key="12">
    <source>
        <dbReference type="SAM" id="Phobius"/>
    </source>
</evidence>
<dbReference type="CDD" id="cd06161">
    <property type="entry name" value="S2P-M50_SpoIVFB"/>
    <property type="match status" value="1"/>
</dbReference>
<keyword evidence="5 12" id="KW-0812">Transmembrane</keyword>
<evidence type="ECO:0000256" key="8">
    <source>
        <dbReference type="ARBA" id="ARBA00022833"/>
    </source>
</evidence>
<keyword evidence="7" id="KW-0378">Hydrolase</keyword>
<dbReference type="InterPro" id="IPR008915">
    <property type="entry name" value="Peptidase_M50"/>
</dbReference>
<proteinExistence type="inferred from homology"/>
<reference evidence="14" key="1">
    <citation type="submission" date="2021-09" db="EMBL/GenBank/DDBJ databases">
        <title>Genome analysis of Fictibacillus sp. KIGAM418 isolated from marine sediment.</title>
        <authorList>
            <person name="Seo M.-J."/>
            <person name="Cho E.-S."/>
            <person name="Hwang C.Y."/>
        </authorList>
    </citation>
    <scope>NUCLEOTIDE SEQUENCE</scope>
    <source>
        <strain evidence="14">KIGAM418</strain>
    </source>
</reference>
<evidence type="ECO:0000313" key="14">
    <source>
        <dbReference type="EMBL" id="MCK6257908.1"/>
    </source>
</evidence>
<dbReference type="GO" id="GO:0006508">
    <property type="term" value="P:proteolysis"/>
    <property type="evidence" value="ECO:0007669"/>
    <property type="project" value="UniProtKB-KW"/>
</dbReference>
<feature type="transmembrane region" description="Helical" evidence="12">
    <location>
        <begin position="158"/>
        <end position="177"/>
    </location>
</feature>
<feature type="transmembrane region" description="Helical" evidence="12">
    <location>
        <begin position="85"/>
        <end position="106"/>
    </location>
</feature>
<evidence type="ECO:0000256" key="3">
    <source>
        <dbReference type="ARBA" id="ARBA00007931"/>
    </source>
</evidence>
<evidence type="ECO:0000313" key="15">
    <source>
        <dbReference type="Proteomes" id="UP001139011"/>
    </source>
</evidence>
<evidence type="ECO:0000256" key="7">
    <source>
        <dbReference type="ARBA" id="ARBA00022801"/>
    </source>
</evidence>
<evidence type="ECO:0000256" key="11">
    <source>
        <dbReference type="ARBA" id="ARBA00023136"/>
    </source>
</evidence>
<evidence type="ECO:0000256" key="10">
    <source>
        <dbReference type="ARBA" id="ARBA00023049"/>
    </source>
</evidence>
<feature type="transmembrane region" description="Helical" evidence="12">
    <location>
        <begin position="118"/>
        <end position="137"/>
    </location>
</feature>
<keyword evidence="6" id="KW-0479">Metal-binding</keyword>
<feature type="domain" description="Peptidase M50" evidence="13">
    <location>
        <begin position="34"/>
        <end position="106"/>
    </location>
</feature>
<evidence type="ECO:0000256" key="4">
    <source>
        <dbReference type="ARBA" id="ARBA00022670"/>
    </source>
</evidence>
<keyword evidence="8" id="KW-0862">Zinc</keyword>
<protein>
    <submittedName>
        <fullName evidence="14">M50 family metallopeptidase</fullName>
    </submittedName>
</protein>
<evidence type="ECO:0000256" key="9">
    <source>
        <dbReference type="ARBA" id="ARBA00022989"/>
    </source>
</evidence>
<evidence type="ECO:0000256" key="1">
    <source>
        <dbReference type="ARBA" id="ARBA00001947"/>
    </source>
</evidence>
<dbReference type="GO" id="GO:0008237">
    <property type="term" value="F:metallopeptidase activity"/>
    <property type="evidence" value="ECO:0007669"/>
    <property type="project" value="UniProtKB-KW"/>
</dbReference>
<comment type="caution">
    <text evidence="14">The sequence shown here is derived from an EMBL/GenBank/DDBJ whole genome shotgun (WGS) entry which is preliminary data.</text>
</comment>
<feature type="domain" description="Peptidase M50" evidence="13">
    <location>
        <begin position="116"/>
        <end position="171"/>
    </location>
</feature>
<feature type="transmembrane region" description="Helical" evidence="12">
    <location>
        <begin position="183"/>
        <end position="200"/>
    </location>
</feature>
<comment type="similarity">
    <text evidence="3">Belongs to the peptidase M50B family.</text>
</comment>
<accession>A0A9X2BHV1</accession>
<dbReference type="AlphaFoldDB" id="A0A9X2BHV1"/>
<dbReference type="RefSeq" id="WP_248253292.1">
    <property type="nucleotide sequence ID" value="NZ_JAIWJX010000002.1"/>
</dbReference>
<comment type="cofactor">
    <cofactor evidence="1">
        <name>Zn(2+)</name>
        <dbReference type="ChEBI" id="CHEBI:29105"/>
    </cofactor>
</comment>
<keyword evidence="4" id="KW-0645">Protease</keyword>
<evidence type="ECO:0000259" key="13">
    <source>
        <dbReference type="Pfam" id="PF02163"/>
    </source>
</evidence>
<keyword evidence="10" id="KW-0482">Metalloprotease</keyword>
<dbReference type="PANTHER" id="PTHR39188">
    <property type="entry name" value="MEMBRANE-ASSOCIATED ZINC METALLOPROTEASE M50B"/>
    <property type="match status" value="1"/>
</dbReference>
<dbReference type="GO" id="GO:0046872">
    <property type="term" value="F:metal ion binding"/>
    <property type="evidence" value="ECO:0007669"/>
    <property type="project" value="UniProtKB-KW"/>
</dbReference>
<dbReference type="EMBL" id="JAIWJX010000002">
    <property type="protein sequence ID" value="MCK6257908.1"/>
    <property type="molecule type" value="Genomic_DNA"/>
</dbReference>
<keyword evidence="11 12" id="KW-0472">Membrane</keyword>
<comment type="subcellular location">
    <subcellularLocation>
        <location evidence="2">Membrane</location>
        <topology evidence="2">Multi-pass membrane protein</topology>
    </subcellularLocation>
</comment>
<dbReference type="Pfam" id="PF02163">
    <property type="entry name" value="Peptidase_M50"/>
    <property type="match status" value="2"/>
</dbReference>
<name>A0A9X2BHV1_9BACL</name>
<evidence type="ECO:0000256" key="2">
    <source>
        <dbReference type="ARBA" id="ARBA00004141"/>
    </source>
</evidence>
<dbReference type="PANTHER" id="PTHR39188:SF3">
    <property type="entry name" value="STAGE IV SPORULATION PROTEIN FB"/>
    <property type="match status" value="1"/>
</dbReference>
<keyword evidence="9 12" id="KW-1133">Transmembrane helix</keyword>